<evidence type="ECO:0000313" key="1">
    <source>
        <dbReference type="EMBL" id="GBN45161.1"/>
    </source>
</evidence>
<dbReference type="AlphaFoldDB" id="A0A4Y2P1I3"/>
<reference evidence="1 2" key="1">
    <citation type="journal article" date="2019" name="Sci. Rep.">
        <title>Orb-weaving spider Araneus ventricosus genome elucidates the spidroin gene catalogue.</title>
        <authorList>
            <person name="Kono N."/>
            <person name="Nakamura H."/>
            <person name="Ohtoshi R."/>
            <person name="Moran D.A.P."/>
            <person name="Shinohara A."/>
            <person name="Yoshida Y."/>
            <person name="Fujiwara M."/>
            <person name="Mori M."/>
            <person name="Tomita M."/>
            <person name="Arakawa K."/>
        </authorList>
    </citation>
    <scope>NUCLEOTIDE SEQUENCE [LARGE SCALE GENOMIC DNA]</scope>
</reference>
<keyword evidence="2" id="KW-1185">Reference proteome</keyword>
<dbReference type="EMBL" id="BGPR01010257">
    <property type="protein sequence ID" value="GBN45161.1"/>
    <property type="molecule type" value="Genomic_DNA"/>
</dbReference>
<accession>A0A4Y2P1I3</accession>
<comment type="caution">
    <text evidence="1">The sequence shown here is derived from an EMBL/GenBank/DDBJ whole genome shotgun (WGS) entry which is preliminary data.</text>
</comment>
<evidence type="ECO:0000313" key="2">
    <source>
        <dbReference type="Proteomes" id="UP000499080"/>
    </source>
</evidence>
<protein>
    <submittedName>
        <fullName evidence="1">Uncharacterized protein</fullName>
    </submittedName>
</protein>
<name>A0A4Y2P1I3_ARAVE</name>
<gene>
    <name evidence="1" type="ORF">AVEN_19586_1</name>
</gene>
<sequence>MNILCFEIRCLFRVEQGRADHRKTRKESKVRTTGWKADRPWHRCCSKSGHWNADGIDGDYSNENVKELNLPEQESVRFSILVRIPTRLEMLFEPEILRWRVLTTPRLELIWNECTHPL</sequence>
<organism evidence="1 2">
    <name type="scientific">Araneus ventricosus</name>
    <name type="common">Orbweaver spider</name>
    <name type="synonym">Epeira ventricosa</name>
    <dbReference type="NCBI Taxonomy" id="182803"/>
    <lineage>
        <taxon>Eukaryota</taxon>
        <taxon>Metazoa</taxon>
        <taxon>Ecdysozoa</taxon>
        <taxon>Arthropoda</taxon>
        <taxon>Chelicerata</taxon>
        <taxon>Arachnida</taxon>
        <taxon>Araneae</taxon>
        <taxon>Araneomorphae</taxon>
        <taxon>Entelegynae</taxon>
        <taxon>Araneoidea</taxon>
        <taxon>Araneidae</taxon>
        <taxon>Araneus</taxon>
    </lineage>
</organism>
<dbReference type="Proteomes" id="UP000499080">
    <property type="component" value="Unassembled WGS sequence"/>
</dbReference>
<proteinExistence type="predicted"/>